<proteinExistence type="predicted"/>
<dbReference type="Gene3D" id="1.25.40.10">
    <property type="entry name" value="Tetratricopeptide repeat domain"/>
    <property type="match status" value="1"/>
</dbReference>
<dbReference type="InterPro" id="IPR019734">
    <property type="entry name" value="TPR_rpt"/>
</dbReference>
<reference evidence="2 3" key="1">
    <citation type="submission" date="2024-04" db="EMBL/GenBank/DDBJ databases">
        <title>Novel species of the genus Ideonella isolated from streams.</title>
        <authorList>
            <person name="Lu H."/>
        </authorList>
    </citation>
    <scope>NUCLEOTIDE SEQUENCE [LARGE SCALE GENOMIC DNA]</scope>
    <source>
        <strain evidence="2 3">DXS29W</strain>
    </source>
</reference>
<keyword evidence="3" id="KW-1185">Reference proteome</keyword>
<comment type="caution">
    <text evidence="2">The sequence shown here is derived from an EMBL/GenBank/DDBJ whole genome shotgun (WGS) entry which is preliminary data.</text>
</comment>
<evidence type="ECO:0000313" key="3">
    <source>
        <dbReference type="Proteomes" id="UP001371218"/>
    </source>
</evidence>
<dbReference type="EMBL" id="JBBUTG010000002">
    <property type="protein sequence ID" value="MEK8030211.1"/>
    <property type="molecule type" value="Genomic_DNA"/>
</dbReference>
<name>A0ABU9BKC5_9BURK</name>
<dbReference type="RefSeq" id="WP_341424561.1">
    <property type="nucleotide sequence ID" value="NZ_JBBUTG010000002.1"/>
</dbReference>
<organism evidence="2 3">
    <name type="scientific">Ideonella lacteola</name>
    <dbReference type="NCBI Taxonomy" id="2984193"/>
    <lineage>
        <taxon>Bacteria</taxon>
        <taxon>Pseudomonadati</taxon>
        <taxon>Pseudomonadota</taxon>
        <taxon>Betaproteobacteria</taxon>
        <taxon>Burkholderiales</taxon>
        <taxon>Sphaerotilaceae</taxon>
        <taxon>Ideonella</taxon>
    </lineage>
</organism>
<dbReference type="InterPro" id="IPR011990">
    <property type="entry name" value="TPR-like_helical_dom_sf"/>
</dbReference>
<dbReference type="Proteomes" id="UP001371218">
    <property type="component" value="Unassembled WGS sequence"/>
</dbReference>
<accession>A0ABU9BKC5</accession>
<evidence type="ECO:0000256" key="1">
    <source>
        <dbReference type="PROSITE-ProRule" id="PRU00339"/>
    </source>
</evidence>
<dbReference type="SUPFAM" id="SSF48452">
    <property type="entry name" value="TPR-like"/>
    <property type="match status" value="1"/>
</dbReference>
<protein>
    <submittedName>
        <fullName evidence="2">Tetratricopeptide repeat protein</fullName>
    </submittedName>
</protein>
<dbReference type="PROSITE" id="PS50005">
    <property type="entry name" value="TPR"/>
    <property type="match status" value="1"/>
</dbReference>
<evidence type="ECO:0000313" key="2">
    <source>
        <dbReference type="EMBL" id="MEK8030211.1"/>
    </source>
</evidence>
<gene>
    <name evidence="2" type="ORF">AACH06_05190</name>
</gene>
<feature type="repeat" description="TPR" evidence="1">
    <location>
        <begin position="52"/>
        <end position="85"/>
    </location>
</feature>
<sequence length="187" mass="20406">MSDNPKQERTLTIDWLLPDGIASWLTSRAGTSEIQNARGVAMELESSLAAQVKEICDEGDVLIGMGELQDAFKNFSEALSLVPEPKEAYLATAGILAGLGDVYFQAKSYVQGKEVLSDAMHCAGAIGSPFLHLRLGQCQFEIGNVDRAADELARAYMGAGQEIFSQEDPKYFEFLKTRLKPPASGRW</sequence>
<keyword evidence="1" id="KW-0802">TPR repeat</keyword>